<gene>
    <name evidence="12 14" type="primary">rbsK</name>
    <name evidence="14" type="ORF">WN72_15580</name>
</gene>
<feature type="binding site" evidence="12">
    <location>
        <position position="291"/>
    </location>
    <ligand>
        <name>K(+)</name>
        <dbReference type="ChEBI" id="CHEBI:29103"/>
    </ligand>
</feature>
<dbReference type="Gene3D" id="3.40.1190.20">
    <property type="match status" value="1"/>
</dbReference>
<dbReference type="InterPro" id="IPR002173">
    <property type="entry name" value="Carboh/pur_kinase_PfkB_CS"/>
</dbReference>
<feature type="binding site" evidence="12">
    <location>
        <begin position="39"/>
        <end position="43"/>
    </location>
    <ligand>
        <name>substrate</name>
    </ligand>
</feature>
<keyword evidence="12" id="KW-0963">Cytoplasm</keyword>
<dbReference type="CDD" id="cd01174">
    <property type="entry name" value="ribokinase"/>
    <property type="match status" value="1"/>
</dbReference>
<evidence type="ECO:0000256" key="7">
    <source>
        <dbReference type="ARBA" id="ARBA00022777"/>
    </source>
</evidence>
<evidence type="ECO:0000313" key="14">
    <source>
        <dbReference type="EMBL" id="QOZ67563.1"/>
    </source>
</evidence>
<comment type="function">
    <text evidence="12">Catalyzes the phosphorylation of ribose at O-5 in a reaction requiring ATP and magnesium. The resulting D-ribose-5-phosphate can then be used either for sythesis of nucleotides, histidine, and tryptophan, or as a component of the pentose phosphate pathway.</text>
</comment>
<sequence length="302" mass="30636">MGRVFVAGSINMDVVATADRHPRVGETVAGKQVLYFPGGKGANQAVAAARLGASTTLIGRLGKDAFGAELRAFLGAQGIDLGYVQETADAHTGTAIITVAEADNTIVVIPGSNGLVSADDVSVVPLLKGDVAVSQFEIPLPTIAAFFARAGEAGAVTMLNPAPAQKMSDELLALVDILVLNETELGFLAGTELSDSDDAARIIEVARNLQARESQTICVTLGKRGVLALAGREEIAVQGRAVTAVDTTGAGDCFVGALASQLAEGAALRAALAFANAAASISVQRMGAGPSMPTAAEVRAIL</sequence>
<evidence type="ECO:0000256" key="6">
    <source>
        <dbReference type="ARBA" id="ARBA00022741"/>
    </source>
</evidence>
<evidence type="ECO:0000256" key="1">
    <source>
        <dbReference type="ARBA" id="ARBA00005380"/>
    </source>
</evidence>
<dbReference type="GO" id="GO:0004747">
    <property type="term" value="F:ribokinase activity"/>
    <property type="evidence" value="ECO:0007669"/>
    <property type="project" value="UniProtKB-UniRule"/>
</dbReference>
<dbReference type="GO" id="GO:0005829">
    <property type="term" value="C:cytosol"/>
    <property type="evidence" value="ECO:0007669"/>
    <property type="project" value="TreeGrafter"/>
</dbReference>
<keyword evidence="11 12" id="KW-0119">Carbohydrate metabolism</keyword>
<dbReference type="Proteomes" id="UP000594015">
    <property type="component" value="Chromosome"/>
</dbReference>
<dbReference type="InterPro" id="IPR011611">
    <property type="entry name" value="PfkB_dom"/>
</dbReference>
<evidence type="ECO:0000256" key="9">
    <source>
        <dbReference type="ARBA" id="ARBA00022842"/>
    </source>
</evidence>
<dbReference type="SUPFAM" id="SSF53613">
    <property type="entry name" value="Ribokinase-like"/>
    <property type="match status" value="1"/>
</dbReference>
<evidence type="ECO:0000256" key="12">
    <source>
        <dbReference type="HAMAP-Rule" id="MF_01987"/>
    </source>
</evidence>
<dbReference type="InterPro" id="IPR002139">
    <property type="entry name" value="Ribo/fructo_kinase"/>
</dbReference>
<dbReference type="GO" id="GO:0005524">
    <property type="term" value="F:ATP binding"/>
    <property type="evidence" value="ECO:0007669"/>
    <property type="project" value="UniProtKB-UniRule"/>
</dbReference>
<evidence type="ECO:0000256" key="4">
    <source>
        <dbReference type="ARBA" id="ARBA00022679"/>
    </source>
</evidence>
<comment type="similarity">
    <text evidence="12">Belongs to the carbohydrate kinase PfkB family. Ribokinase subfamily.</text>
</comment>
<dbReference type="GO" id="GO:0019303">
    <property type="term" value="P:D-ribose catabolic process"/>
    <property type="evidence" value="ECO:0007669"/>
    <property type="project" value="UniProtKB-UniRule"/>
</dbReference>
<feature type="binding site" evidence="12">
    <location>
        <position position="282"/>
    </location>
    <ligand>
        <name>K(+)</name>
        <dbReference type="ChEBI" id="CHEBI:29103"/>
    </ligand>
</feature>
<feature type="binding site" evidence="12">
    <location>
        <begin position="11"/>
        <end position="13"/>
    </location>
    <ligand>
        <name>substrate</name>
    </ligand>
</feature>
<evidence type="ECO:0000256" key="5">
    <source>
        <dbReference type="ARBA" id="ARBA00022723"/>
    </source>
</evidence>
<dbReference type="EMBL" id="CP030050">
    <property type="protein sequence ID" value="QOZ67563.1"/>
    <property type="molecule type" value="Genomic_DNA"/>
</dbReference>
<comment type="cofactor">
    <cofactor evidence="12">
        <name>Mg(2+)</name>
        <dbReference type="ChEBI" id="CHEBI:18420"/>
    </cofactor>
    <text evidence="12">Requires a divalent cation, most likely magnesium in vivo, as an electrophilic catalyst to aid phosphoryl group transfer. It is the chelate of the metal and the nucleotide that is the actual substrate.</text>
</comment>
<feature type="binding site" evidence="12">
    <location>
        <begin position="251"/>
        <end position="252"/>
    </location>
    <ligand>
        <name>ATP</name>
        <dbReference type="ChEBI" id="CHEBI:30616"/>
    </ligand>
</feature>
<evidence type="ECO:0000256" key="2">
    <source>
        <dbReference type="ARBA" id="ARBA00012035"/>
    </source>
</evidence>
<dbReference type="PROSITE" id="PS00584">
    <property type="entry name" value="PFKB_KINASES_2"/>
    <property type="match status" value="1"/>
</dbReference>
<keyword evidence="5 12" id="KW-0479">Metal-binding</keyword>
<feature type="binding site" evidence="12">
    <location>
        <position position="181"/>
    </location>
    <ligand>
        <name>ATP</name>
        <dbReference type="ChEBI" id="CHEBI:30616"/>
    </ligand>
</feature>
<keyword evidence="7 12" id="KW-0418">Kinase</keyword>
<feature type="binding site" evidence="12">
    <location>
        <position position="285"/>
    </location>
    <ligand>
        <name>K(+)</name>
        <dbReference type="ChEBI" id="CHEBI:29103"/>
    </ligand>
</feature>
<comment type="subunit">
    <text evidence="12">Homodimer.</text>
</comment>
<feature type="binding site" evidence="12">
    <location>
        <position position="246"/>
    </location>
    <ligand>
        <name>K(+)</name>
        <dbReference type="ChEBI" id="CHEBI:29103"/>
    </ligand>
</feature>
<evidence type="ECO:0000256" key="10">
    <source>
        <dbReference type="ARBA" id="ARBA00022958"/>
    </source>
</evidence>
<dbReference type="RefSeq" id="WP_092214882.1">
    <property type="nucleotide sequence ID" value="NZ_CP030050.1"/>
</dbReference>
<dbReference type="InterPro" id="IPR029056">
    <property type="entry name" value="Ribokinase-like"/>
</dbReference>
<feature type="active site" description="Proton acceptor" evidence="12">
    <location>
        <position position="252"/>
    </location>
</feature>
<feature type="binding site" evidence="12">
    <location>
        <position position="137"/>
    </location>
    <ligand>
        <name>substrate</name>
    </ligand>
</feature>
<evidence type="ECO:0000256" key="3">
    <source>
        <dbReference type="ARBA" id="ARBA00016943"/>
    </source>
</evidence>
<keyword evidence="9 12" id="KW-0460">Magnesium</keyword>
<comment type="caution">
    <text evidence="12">Lacks conserved residue(s) required for the propagation of feature annotation.</text>
</comment>
<organism evidence="14 15">
    <name type="scientific">Bradyrhizobium arachidis</name>
    <dbReference type="NCBI Taxonomy" id="858423"/>
    <lineage>
        <taxon>Bacteria</taxon>
        <taxon>Pseudomonadati</taxon>
        <taxon>Pseudomonadota</taxon>
        <taxon>Alphaproteobacteria</taxon>
        <taxon>Hyphomicrobiales</taxon>
        <taxon>Nitrobacteraceae</taxon>
        <taxon>Bradyrhizobium</taxon>
    </lineage>
</organism>
<evidence type="ECO:0000259" key="13">
    <source>
        <dbReference type="Pfam" id="PF00294"/>
    </source>
</evidence>
<dbReference type="AlphaFoldDB" id="A0AAE7NQ99"/>
<comment type="activity regulation">
    <text evidence="12">Activated by a monovalent cation that binds near, but not in, the active site. The most likely occupant of the site in vivo is potassium. Ion binding induces a conformational change that may alter substrate affinity.</text>
</comment>
<dbReference type="PANTHER" id="PTHR10584">
    <property type="entry name" value="SUGAR KINASE"/>
    <property type="match status" value="1"/>
</dbReference>
<keyword evidence="6 12" id="KW-0547">Nucleotide-binding</keyword>
<dbReference type="InterPro" id="IPR011877">
    <property type="entry name" value="Ribokinase"/>
</dbReference>
<dbReference type="Pfam" id="PF00294">
    <property type="entry name" value="PfkB"/>
    <property type="match status" value="1"/>
</dbReference>
<comment type="catalytic activity">
    <reaction evidence="12">
        <text>D-ribose + ATP = D-ribose 5-phosphate + ADP + H(+)</text>
        <dbReference type="Rhea" id="RHEA:13697"/>
        <dbReference type="ChEBI" id="CHEBI:15378"/>
        <dbReference type="ChEBI" id="CHEBI:30616"/>
        <dbReference type="ChEBI" id="CHEBI:47013"/>
        <dbReference type="ChEBI" id="CHEBI:78346"/>
        <dbReference type="ChEBI" id="CHEBI:456216"/>
        <dbReference type="EC" id="2.7.1.15"/>
    </reaction>
</comment>
<keyword evidence="8 12" id="KW-0067">ATP-binding</keyword>
<evidence type="ECO:0000313" key="15">
    <source>
        <dbReference type="Proteomes" id="UP000594015"/>
    </source>
</evidence>
<feature type="binding site" evidence="12">
    <location>
        <begin position="220"/>
        <end position="225"/>
    </location>
    <ligand>
        <name>ATP</name>
        <dbReference type="ChEBI" id="CHEBI:30616"/>
    </ligand>
</feature>
<feature type="domain" description="Carbohydrate kinase PfkB" evidence="13">
    <location>
        <begin position="3"/>
        <end position="294"/>
    </location>
</feature>
<accession>A0AAE7NQ99</accession>
<keyword evidence="10 12" id="KW-0630">Potassium</keyword>
<proteinExistence type="inferred from homology"/>
<dbReference type="NCBIfam" id="TIGR02152">
    <property type="entry name" value="D_ribokin_bact"/>
    <property type="match status" value="1"/>
</dbReference>
<comment type="pathway">
    <text evidence="12">Carbohydrate metabolism; D-ribose degradation; D-ribose 5-phosphate from beta-D-ribopyranose: step 2/2.</text>
</comment>
<feature type="binding site" evidence="12">
    <location>
        <position position="252"/>
    </location>
    <ligand>
        <name>substrate</name>
    </ligand>
</feature>
<evidence type="ECO:0000256" key="11">
    <source>
        <dbReference type="ARBA" id="ARBA00023277"/>
    </source>
</evidence>
<dbReference type="HAMAP" id="MF_01987">
    <property type="entry name" value="Ribokinase"/>
    <property type="match status" value="1"/>
</dbReference>
<feature type="binding site" evidence="12">
    <location>
        <position position="276"/>
    </location>
    <ligand>
        <name>ATP</name>
        <dbReference type="ChEBI" id="CHEBI:30616"/>
    </ligand>
</feature>
<comment type="subcellular location">
    <subcellularLocation>
        <location evidence="12">Cytoplasm</location>
    </subcellularLocation>
</comment>
<feature type="binding site" evidence="12">
    <location>
        <position position="248"/>
    </location>
    <ligand>
        <name>K(+)</name>
        <dbReference type="ChEBI" id="CHEBI:29103"/>
    </ligand>
</feature>
<dbReference type="PANTHER" id="PTHR10584:SF166">
    <property type="entry name" value="RIBOKINASE"/>
    <property type="match status" value="1"/>
</dbReference>
<dbReference type="EC" id="2.7.1.15" evidence="2 12"/>
<dbReference type="KEGG" id="barh:WN72_15580"/>
<evidence type="ECO:0000256" key="8">
    <source>
        <dbReference type="ARBA" id="ARBA00022840"/>
    </source>
</evidence>
<dbReference type="GO" id="GO:0046872">
    <property type="term" value="F:metal ion binding"/>
    <property type="evidence" value="ECO:0007669"/>
    <property type="project" value="UniProtKB-KW"/>
</dbReference>
<keyword evidence="4 12" id="KW-0808">Transferase</keyword>
<comment type="similarity">
    <text evidence="1">Belongs to the carbohydrate kinase pfkB family.</text>
</comment>
<dbReference type="FunFam" id="3.40.1190.20:FF:000109">
    <property type="entry name" value="Ribokinase"/>
    <property type="match status" value="1"/>
</dbReference>
<dbReference type="PRINTS" id="PR00990">
    <property type="entry name" value="RIBOKINASE"/>
</dbReference>
<reference evidence="14 15" key="1">
    <citation type="submission" date="2018-06" db="EMBL/GenBank/DDBJ databases">
        <title>Comparative genomics of Bradyrhizobium nodulating Arachidis hypogaea.</title>
        <authorList>
            <person name="Li Y."/>
        </authorList>
    </citation>
    <scope>NUCLEOTIDE SEQUENCE [LARGE SCALE GENOMIC DNA]</scope>
    <source>
        <strain evidence="14 15">CCBAU 051107</strain>
    </source>
</reference>
<protein>
    <recommendedName>
        <fullName evidence="3 12">Ribokinase</fullName>
        <shortName evidence="12">RK</shortName>
        <ecNumber evidence="2 12">2.7.1.15</ecNumber>
    </recommendedName>
</protein>
<feature type="binding site" evidence="12">
    <location>
        <position position="287"/>
    </location>
    <ligand>
        <name>K(+)</name>
        <dbReference type="ChEBI" id="CHEBI:29103"/>
    </ligand>
</feature>
<name>A0AAE7NQ99_9BRAD</name>